<dbReference type="PANTHER" id="PTHR44051:SF8">
    <property type="entry name" value="GLUTATHIONE S-TRANSFERASE GSTA"/>
    <property type="match status" value="1"/>
</dbReference>
<dbReference type="PROSITE" id="PS50404">
    <property type="entry name" value="GST_NTER"/>
    <property type="match status" value="1"/>
</dbReference>
<dbReference type="SUPFAM" id="SSF47616">
    <property type="entry name" value="GST C-terminal domain-like"/>
    <property type="match status" value="1"/>
</dbReference>
<reference evidence="2 3" key="1">
    <citation type="submission" date="2017-01" db="EMBL/GenBank/DDBJ databases">
        <authorList>
            <person name="Mah S.A."/>
            <person name="Swanson W.J."/>
            <person name="Moy G.W."/>
            <person name="Vacquier V.D."/>
        </authorList>
    </citation>
    <scope>NUCLEOTIDE SEQUENCE [LARGE SCALE GENOMIC DNA]</scope>
    <source>
        <strain evidence="2 3">DSM 11589</strain>
    </source>
</reference>
<dbReference type="OrthoDB" id="9795329at2"/>
<dbReference type="Gene3D" id="3.40.30.10">
    <property type="entry name" value="Glutaredoxin"/>
    <property type="match status" value="1"/>
</dbReference>
<dbReference type="EMBL" id="FTOA01000004">
    <property type="protein sequence ID" value="SIS90973.1"/>
    <property type="molecule type" value="Genomic_DNA"/>
</dbReference>
<accession>A0A1N7MXY5</accession>
<proteinExistence type="predicted"/>
<protein>
    <submittedName>
        <fullName evidence="2">Glutathione S-transferase</fullName>
    </submittedName>
</protein>
<gene>
    <name evidence="2" type="ORF">SAMN05421779_104425</name>
</gene>
<organism evidence="2 3">
    <name type="scientific">Insolitispirillum peregrinum</name>
    <dbReference type="NCBI Taxonomy" id="80876"/>
    <lineage>
        <taxon>Bacteria</taxon>
        <taxon>Pseudomonadati</taxon>
        <taxon>Pseudomonadota</taxon>
        <taxon>Alphaproteobacteria</taxon>
        <taxon>Rhodospirillales</taxon>
        <taxon>Novispirillaceae</taxon>
        <taxon>Insolitispirillum</taxon>
    </lineage>
</organism>
<evidence type="ECO:0000259" key="1">
    <source>
        <dbReference type="PROSITE" id="PS50404"/>
    </source>
</evidence>
<dbReference type="PANTHER" id="PTHR44051">
    <property type="entry name" value="GLUTATHIONE S-TRANSFERASE-RELATED"/>
    <property type="match status" value="1"/>
</dbReference>
<dbReference type="STRING" id="80876.SAMN05421779_104425"/>
<dbReference type="InterPro" id="IPR036282">
    <property type="entry name" value="Glutathione-S-Trfase_C_sf"/>
</dbReference>
<feature type="domain" description="GST N-terminal" evidence="1">
    <location>
        <begin position="1"/>
        <end position="78"/>
    </location>
</feature>
<keyword evidence="3" id="KW-1185">Reference proteome</keyword>
<dbReference type="AlphaFoldDB" id="A0A1N7MXY5"/>
<name>A0A1N7MXY5_9PROT</name>
<dbReference type="Proteomes" id="UP000185678">
    <property type="component" value="Unassembled WGS sequence"/>
</dbReference>
<dbReference type="InterPro" id="IPR004045">
    <property type="entry name" value="Glutathione_S-Trfase_N"/>
</dbReference>
<dbReference type="Gene3D" id="1.20.1050.10">
    <property type="match status" value="1"/>
</dbReference>
<dbReference type="SUPFAM" id="SSF52833">
    <property type="entry name" value="Thioredoxin-like"/>
    <property type="match status" value="1"/>
</dbReference>
<evidence type="ECO:0000313" key="3">
    <source>
        <dbReference type="Proteomes" id="UP000185678"/>
    </source>
</evidence>
<sequence>MKLIGLLDSPYVRRVAISLTRMGLPFTHEPLSVFRDYDAFAAYNPVVKAPTLITDAGVTLMDSGLILEYAERLVEADHSLLPGDLADLARAQRITGLAMAVCEKAIQVVYELKLRPEDKRHQPWLERINGQLDHACRLLDAEVAETIDTTPWLFGERPLQADISTAVACRFTLKMLPSVLSSDRTPSLIALSDRAEALAEFQAWPHD</sequence>
<keyword evidence="2" id="KW-0808">Transferase</keyword>
<dbReference type="CDD" id="cd03205">
    <property type="entry name" value="GST_C_6"/>
    <property type="match status" value="1"/>
</dbReference>
<evidence type="ECO:0000313" key="2">
    <source>
        <dbReference type="EMBL" id="SIS90973.1"/>
    </source>
</evidence>
<dbReference type="InterPro" id="IPR036249">
    <property type="entry name" value="Thioredoxin-like_sf"/>
</dbReference>
<dbReference type="RefSeq" id="WP_076400837.1">
    <property type="nucleotide sequence ID" value="NZ_FTOA01000004.1"/>
</dbReference>
<dbReference type="GO" id="GO:0016740">
    <property type="term" value="F:transferase activity"/>
    <property type="evidence" value="ECO:0007669"/>
    <property type="project" value="UniProtKB-KW"/>
</dbReference>
<dbReference type="Pfam" id="PF13417">
    <property type="entry name" value="GST_N_3"/>
    <property type="match status" value="1"/>
</dbReference>